<name>A0A6J7UR74_9ZZZZ</name>
<sequence>MYREAWMWGLPPSMSKNGGMTFWKPHALATPHPDQIDLRNGDKVVSIVDMRTDDGVVVSGTPGKVILSNGFNWQRYRVLFANGVEMGDLDQRHIAPTGRTAKRLIKAARR</sequence>
<evidence type="ECO:0000313" key="1">
    <source>
        <dbReference type="EMBL" id="CAB5068399.1"/>
    </source>
</evidence>
<gene>
    <name evidence="1" type="ORF">UFOPK4347_01787</name>
</gene>
<dbReference type="EMBL" id="CAFBQU010000101">
    <property type="protein sequence ID" value="CAB5068399.1"/>
    <property type="molecule type" value="Genomic_DNA"/>
</dbReference>
<proteinExistence type="predicted"/>
<organism evidence="1">
    <name type="scientific">freshwater metagenome</name>
    <dbReference type="NCBI Taxonomy" id="449393"/>
    <lineage>
        <taxon>unclassified sequences</taxon>
        <taxon>metagenomes</taxon>
        <taxon>ecological metagenomes</taxon>
    </lineage>
</organism>
<protein>
    <submittedName>
        <fullName evidence="1">Unannotated protein</fullName>
    </submittedName>
</protein>
<reference evidence="1" key="1">
    <citation type="submission" date="2020-05" db="EMBL/GenBank/DDBJ databases">
        <authorList>
            <person name="Chiriac C."/>
            <person name="Salcher M."/>
            <person name="Ghai R."/>
            <person name="Kavagutti S V."/>
        </authorList>
    </citation>
    <scope>NUCLEOTIDE SEQUENCE</scope>
</reference>
<dbReference type="AlphaFoldDB" id="A0A6J7UR74"/>
<accession>A0A6J7UR74</accession>